<feature type="repeat" description="WD" evidence="11">
    <location>
        <begin position="366"/>
        <end position="399"/>
    </location>
</feature>
<dbReference type="InterPro" id="IPR059104">
    <property type="entry name" value="Beta-prop_EIPR1-like"/>
</dbReference>
<feature type="repeat" description="WD" evidence="11">
    <location>
        <begin position="236"/>
        <end position="278"/>
    </location>
</feature>
<feature type="compositionally biased region" description="Polar residues" evidence="12">
    <location>
        <begin position="98"/>
        <end position="108"/>
    </location>
</feature>
<protein>
    <recommendedName>
        <fullName evidence="10">Peroxin-7</fullName>
    </recommendedName>
</protein>
<proteinExistence type="inferred from homology"/>
<evidence type="ECO:0000256" key="4">
    <source>
        <dbReference type="ARBA" id="ARBA00022490"/>
    </source>
</evidence>
<dbReference type="PANTHER" id="PTHR46027:SF1">
    <property type="entry name" value="PEROXISOMAL TARGETING SIGNAL 2 RECEPTOR"/>
    <property type="match status" value="1"/>
</dbReference>
<feature type="compositionally biased region" description="Low complexity" evidence="12">
    <location>
        <begin position="123"/>
        <end position="133"/>
    </location>
</feature>
<dbReference type="PROSITE" id="PS50082">
    <property type="entry name" value="WD_REPEATS_2"/>
    <property type="match status" value="4"/>
</dbReference>
<dbReference type="Gene3D" id="2.130.10.10">
    <property type="entry name" value="YVTN repeat-like/Quinoprotein amine dehydrogenase"/>
    <property type="match status" value="1"/>
</dbReference>
<dbReference type="InterPro" id="IPR019775">
    <property type="entry name" value="WD40_repeat_CS"/>
</dbReference>
<dbReference type="InterPro" id="IPR044536">
    <property type="entry name" value="PEX7"/>
</dbReference>
<sequence length="566" mass="65266">MDIIVFRSLLMSMSHVSPFVNRRRCPLYDIAEELAHPMLYAQNNYTRRLATLNSRNLALLRHHNHKISTPWNHFGCPRKMSTKVNRKLSAHFSDTFDLTVNASTPTPKTTKHRHRRSTKLPQSTATSSTTAATHAGLQDPIQRLRRPVQPLLRAAPSRRHRPELRHPRQWPPPRPRPLPLPRLPHRRGCLLRHRRRRLRRLLVGVPRLPPRRRRRRRLRPPLRRRPPPSANPVRSLLEHSREAHSVDHNPLRRDSFLSSSWDDSIKLWTADRPASLRTFREHAYCVYSAVWSPRHADIFASASGDCTARVWDVREPGSTMIIAGHDFEILSCDWNKYDDCILATASVDKSIKVWDVRNYRVPVAVMNGHSYAVRKVKFSPHRGSLIASCSYDMTVCLWDYMVEDALVGRYDHHTEFAVGVDMSVLVEGLLASTGWDELVNYSRIGFGGLEGLDSRRVEIWEEKIQNLNFFIAHGGWIIAVKHHDFLAGCYCLKYKMDSTSRVHSDTLLQMSNKTKKVDFYGNGYHEHPSIIHQAKFRGGKLFTTLSKDLGLKSSPVCLHKSWLLSK</sequence>
<keyword evidence="3" id="KW-0813">Transport</keyword>
<feature type="domain" description="EIPR1-like beta-propeller" evidence="13">
    <location>
        <begin position="286"/>
        <end position="398"/>
    </location>
</feature>
<comment type="similarity">
    <text evidence="9">Belongs to the WD repeat peroxin-7 family.</text>
</comment>
<feature type="repeat" description="WD" evidence="11">
    <location>
        <begin position="279"/>
        <end position="321"/>
    </location>
</feature>
<dbReference type="InterPro" id="IPR036322">
    <property type="entry name" value="WD40_repeat_dom_sf"/>
</dbReference>
<keyword evidence="8" id="KW-0576">Peroxisome</keyword>
<reference evidence="14" key="1">
    <citation type="submission" date="2022-12" db="EMBL/GenBank/DDBJ databases">
        <title>Draft genome assemblies for two species of Escallonia (Escalloniales).</title>
        <authorList>
            <person name="Chanderbali A."/>
            <person name="Dervinis C."/>
            <person name="Anghel I."/>
            <person name="Soltis D."/>
            <person name="Soltis P."/>
            <person name="Zapata F."/>
        </authorList>
    </citation>
    <scope>NUCLEOTIDE SEQUENCE</scope>
    <source>
        <strain evidence="14">UCBG64.0493</strain>
        <tissue evidence="14">Leaf</tissue>
    </source>
</reference>
<evidence type="ECO:0000256" key="1">
    <source>
        <dbReference type="ARBA" id="ARBA00004253"/>
    </source>
</evidence>
<evidence type="ECO:0000256" key="5">
    <source>
        <dbReference type="ARBA" id="ARBA00022574"/>
    </source>
</evidence>
<dbReference type="PANTHER" id="PTHR46027">
    <property type="entry name" value="PEROXISOMAL TARGETING SIGNAL 2 RECEPTOR"/>
    <property type="match status" value="1"/>
</dbReference>
<dbReference type="InterPro" id="IPR001680">
    <property type="entry name" value="WD40_rpt"/>
</dbReference>
<evidence type="ECO:0000313" key="14">
    <source>
        <dbReference type="EMBL" id="KAK3007217.1"/>
    </source>
</evidence>
<evidence type="ECO:0000256" key="6">
    <source>
        <dbReference type="ARBA" id="ARBA00022737"/>
    </source>
</evidence>
<evidence type="ECO:0000259" key="13">
    <source>
        <dbReference type="Pfam" id="PF23609"/>
    </source>
</evidence>
<keyword evidence="4" id="KW-0963">Cytoplasm</keyword>
<dbReference type="GO" id="GO:0005829">
    <property type="term" value="C:cytosol"/>
    <property type="evidence" value="ECO:0007669"/>
    <property type="project" value="UniProtKB-SubCell"/>
</dbReference>
<evidence type="ECO:0000256" key="3">
    <source>
        <dbReference type="ARBA" id="ARBA00022448"/>
    </source>
</evidence>
<dbReference type="SUPFAM" id="SSF50978">
    <property type="entry name" value="WD40 repeat-like"/>
    <property type="match status" value="1"/>
</dbReference>
<dbReference type="EMBL" id="JAVXUP010001892">
    <property type="protein sequence ID" value="KAK3007217.1"/>
    <property type="molecule type" value="Genomic_DNA"/>
</dbReference>
<organism evidence="14 15">
    <name type="scientific">Escallonia herrerae</name>
    <dbReference type="NCBI Taxonomy" id="1293975"/>
    <lineage>
        <taxon>Eukaryota</taxon>
        <taxon>Viridiplantae</taxon>
        <taxon>Streptophyta</taxon>
        <taxon>Embryophyta</taxon>
        <taxon>Tracheophyta</taxon>
        <taxon>Spermatophyta</taxon>
        <taxon>Magnoliopsida</taxon>
        <taxon>eudicotyledons</taxon>
        <taxon>Gunneridae</taxon>
        <taxon>Pentapetalae</taxon>
        <taxon>asterids</taxon>
        <taxon>campanulids</taxon>
        <taxon>Escalloniales</taxon>
        <taxon>Escalloniaceae</taxon>
        <taxon>Escallonia</taxon>
    </lineage>
</organism>
<feature type="repeat" description="WD" evidence="11">
    <location>
        <begin position="322"/>
        <end position="364"/>
    </location>
</feature>
<evidence type="ECO:0000256" key="9">
    <source>
        <dbReference type="ARBA" id="ARBA00024017"/>
    </source>
</evidence>
<dbReference type="AlphaFoldDB" id="A0AA89ALU9"/>
<dbReference type="SMART" id="SM00320">
    <property type="entry name" value="WD40"/>
    <property type="match status" value="4"/>
</dbReference>
<dbReference type="GO" id="GO:0005782">
    <property type="term" value="C:peroxisomal matrix"/>
    <property type="evidence" value="ECO:0007669"/>
    <property type="project" value="UniProtKB-SubCell"/>
</dbReference>
<evidence type="ECO:0000256" key="10">
    <source>
        <dbReference type="ARBA" id="ARBA00032565"/>
    </source>
</evidence>
<dbReference type="Proteomes" id="UP001188597">
    <property type="component" value="Unassembled WGS sequence"/>
</dbReference>
<dbReference type="InterPro" id="IPR015943">
    <property type="entry name" value="WD40/YVTN_repeat-like_dom_sf"/>
</dbReference>
<dbReference type="InterPro" id="IPR020472">
    <property type="entry name" value="WD40_PAC1"/>
</dbReference>
<keyword evidence="5 11" id="KW-0853">WD repeat</keyword>
<name>A0AA89ALU9_9ASTE</name>
<dbReference type="PRINTS" id="PR00320">
    <property type="entry name" value="GPROTEINBRPT"/>
</dbReference>
<keyword evidence="7" id="KW-0653">Protein transport</keyword>
<feature type="compositionally biased region" description="Basic residues" evidence="12">
    <location>
        <begin position="209"/>
        <end position="226"/>
    </location>
</feature>
<dbReference type="PROSITE" id="PS50294">
    <property type="entry name" value="WD_REPEATS_REGION"/>
    <property type="match status" value="3"/>
</dbReference>
<evidence type="ECO:0000256" key="8">
    <source>
        <dbReference type="ARBA" id="ARBA00023140"/>
    </source>
</evidence>
<gene>
    <name evidence="14" type="ORF">RJ639_017503</name>
</gene>
<feature type="compositionally biased region" description="Basic residues" evidence="12">
    <location>
        <begin position="109"/>
        <end position="118"/>
    </location>
</feature>
<evidence type="ECO:0000256" key="12">
    <source>
        <dbReference type="SAM" id="MobiDB-lite"/>
    </source>
</evidence>
<keyword evidence="6" id="KW-0677">Repeat</keyword>
<dbReference type="PROSITE" id="PS00678">
    <property type="entry name" value="WD_REPEATS_1"/>
    <property type="match status" value="1"/>
</dbReference>
<dbReference type="Pfam" id="PF23609">
    <property type="entry name" value="Beta-prop_EIPR1"/>
    <property type="match status" value="1"/>
</dbReference>
<keyword evidence="15" id="KW-1185">Reference proteome</keyword>
<dbReference type="Pfam" id="PF00400">
    <property type="entry name" value="WD40"/>
    <property type="match status" value="1"/>
</dbReference>
<feature type="region of interest" description="Disordered" evidence="12">
    <location>
        <begin position="205"/>
        <end position="234"/>
    </location>
</feature>
<evidence type="ECO:0000313" key="15">
    <source>
        <dbReference type="Proteomes" id="UP001188597"/>
    </source>
</evidence>
<accession>A0AA89ALU9</accession>
<dbReference type="GO" id="GO:0016558">
    <property type="term" value="P:protein import into peroxisome matrix"/>
    <property type="evidence" value="ECO:0007669"/>
    <property type="project" value="InterPro"/>
</dbReference>
<dbReference type="GO" id="GO:0005053">
    <property type="term" value="F:peroxisome matrix targeting signal-2 binding"/>
    <property type="evidence" value="ECO:0007669"/>
    <property type="project" value="InterPro"/>
</dbReference>
<comment type="caution">
    <text evidence="14">The sequence shown here is derived from an EMBL/GenBank/DDBJ whole genome shotgun (WGS) entry which is preliminary data.</text>
</comment>
<comment type="subcellular location">
    <subcellularLocation>
        <location evidence="2">Cytoplasm</location>
        <location evidence="2">Cytosol</location>
    </subcellularLocation>
    <subcellularLocation>
        <location evidence="1">Peroxisome matrix</location>
    </subcellularLocation>
</comment>
<feature type="compositionally biased region" description="Pro residues" evidence="12">
    <location>
        <begin position="169"/>
        <end position="182"/>
    </location>
</feature>
<evidence type="ECO:0000256" key="7">
    <source>
        <dbReference type="ARBA" id="ARBA00022927"/>
    </source>
</evidence>
<feature type="region of interest" description="Disordered" evidence="12">
    <location>
        <begin position="98"/>
        <end position="183"/>
    </location>
</feature>
<evidence type="ECO:0000256" key="2">
    <source>
        <dbReference type="ARBA" id="ARBA00004514"/>
    </source>
</evidence>
<evidence type="ECO:0000256" key="11">
    <source>
        <dbReference type="PROSITE-ProRule" id="PRU00221"/>
    </source>
</evidence>